<evidence type="ECO:0000259" key="2">
    <source>
        <dbReference type="Pfam" id="PF25597"/>
    </source>
</evidence>
<dbReference type="PANTHER" id="PTHR11439">
    <property type="entry name" value="GAG-POL-RELATED RETROTRANSPOSON"/>
    <property type="match status" value="1"/>
</dbReference>
<evidence type="ECO:0000313" key="4">
    <source>
        <dbReference type="Proteomes" id="UP000626092"/>
    </source>
</evidence>
<evidence type="ECO:0000313" key="3">
    <source>
        <dbReference type="EMBL" id="KAF7113365.1"/>
    </source>
</evidence>
<dbReference type="AlphaFoldDB" id="A0A834G0T7"/>
<protein>
    <recommendedName>
        <fullName evidence="2">Retroviral polymerase SH3-like domain-containing protein</fullName>
    </recommendedName>
</protein>
<dbReference type="Proteomes" id="UP000626092">
    <property type="component" value="Unassembled WGS sequence"/>
</dbReference>
<comment type="caution">
    <text evidence="3">The sequence shown here is derived from an EMBL/GenBank/DDBJ whole genome shotgun (WGS) entry which is preliminary data.</text>
</comment>
<name>A0A834G0T7_RHOSS</name>
<feature type="compositionally biased region" description="Basic and acidic residues" evidence="1">
    <location>
        <begin position="68"/>
        <end position="86"/>
    </location>
</feature>
<dbReference type="Pfam" id="PF25597">
    <property type="entry name" value="SH3_retrovirus"/>
    <property type="match status" value="1"/>
</dbReference>
<sequence length="301" mass="33677">MISLMSNRFWQSSIRSLPDPLWKDIKIVLTHNEGIKNFDDISRHLELEAERIDANNSAALVAKAGQCNERRSQRKDSKRELDKEGLKRWGQKKAGLMMVQADLPKSFWGDALLTAAYVFNRVPSKSVSSTPYELWNGEKPNLEGLRPWGTTGHVHNTSHKHGKLGPRANKCVFIRYSEHSKGYVLLVSYSDADGSADRDERKSVSGYAFILGGGVITWCSKKQQCVSLSTMELEYVACTTANQEAIWLRRFLQSLSVTGHLGEAVVLHCDSTSAIAYARDPKYHGCMEVDTLNVRLVSVSS</sequence>
<feature type="region of interest" description="Disordered" evidence="1">
    <location>
        <begin position="64"/>
        <end position="86"/>
    </location>
</feature>
<dbReference type="OrthoDB" id="1935113at2759"/>
<dbReference type="Gene3D" id="3.30.420.10">
    <property type="entry name" value="Ribonuclease H-like superfamily/Ribonuclease H"/>
    <property type="match status" value="1"/>
</dbReference>
<dbReference type="InterPro" id="IPR057670">
    <property type="entry name" value="SH3_retrovirus"/>
</dbReference>
<dbReference type="InterPro" id="IPR036397">
    <property type="entry name" value="RNaseH_sf"/>
</dbReference>
<dbReference type="EMBL" id="WJXA01000296">
    <property type="protein sequence ID" value="KAF7113365.1"/>
    <property type="molecule type" value="Genomic_DNA"/>
</dbReference>
<dbReference type="CDD" id="cd09272">
    <property type="entry name" value="RNase_HI_RT_Ty1"/>
    <property type="match status" value="1"/>
</dbReference>
<dbReference type="GO" id="GO:0003676">
    <property type="term" value="F:nucleic acid binding"/>
    <property type="evidence" value="ECO:0007669"/>
    <property type="project" value="InterPro"/>
</dbReference>
<gene>
    <name evidence="3" type="ORF">RHSIM_RhsimUnG0133700</name>
</gene>
<evidence type="ECO:0000256" key="1">
    <source>
        <dbReference type="SAM" id="MobiDB-lite"/>
    </source>
</evidence>
<reference evidence="3" key="1">
    <citation type="submission" date="2019-11" db="EMBL/GenBank/DDBJ databases">
        <authorList>
            <person name="Liu Y."/>
            <person name="Hou J."/>
            <person name="Li T.-Q."/>
            <person name="Guan C.-H."/>
            <person name="Wu X."/>
            <person name="Wu H.-Z."/>
            <person name="Ling F."/>
            <person name="Zhang R."/>
            <person name="Shi X.-G."/>
            <person name="Ren J.-P."/>
            <person name="Chen E.-F."/>
            <person name="Sun J.-M."/>
        </authorList>
    </citation>
    <scope>NUCLEOTIDE SEQUENCE</scope>
    <source>
        <strain evidence="3">Adult_tree_wgs_1</strain>
        <tissue evidence="3">Leaves</tissue>
    </source>
</reference>
<feature type="domain" description="Retroviral polymerase SH3-like" evidence="2">
    <location>
        <begin position="153"/>
        <end position="186"/>
    </location>
</feature>
<organism evidence="3 4">
    <name type="scientific">Rhododendron simsii</name>
    <name type="common">Sims's rhododendron</name>
    <dbReference type="NCBI Taxonomy" id="118357"/>
    <lineage>
        <taxon>Eukaryota</taxon>
        <taxon>Viridiplantae</taxon>
        <taxon>Streptophyta</taxon>
        <taxon>Embryophyta</taxon>
        <taxon>Tracheophyta</taxon>
        <taxon>Spermatophyta</taxon>
        <taxon>Magnoliopsida</taxon>
        <taxon>eudicotyledons</taxon>
        <taxon>Gunneridae</taxon>
        <taxon>Pentapetalae</taxon>
        <taxon>asterids</taxon>
        <taxon>Ericales</taxon>
        <taxon>Ericaceae</taxon>
        <taxon>Ericoideae</taxon>
        <taxon>Rhodoreae</taxon>
        <taxon>Rhododendron</taxon>
    </lineage>
</organism>
<keyword evidence="4" id="KW-1185">Reference proteome</keyword>
<accession>A0A834G0T7</accession>
<proteinExistence type="predicted"/>
<dbReference type="PANTHER" id="PTHR11439:SF463">
    <property type="entry name" value="REVERSE TRANSCRIPTASE TY1_COPIA-TYPE DOMAIN-CONTAINING PROTEIN"/>
    <property type="match status" value="1"/>
</dbReference>